<keyword evidence="4 5" id="KW-0472">Membrane</keyword>
<dbReference type="PANTHER" id="PTHR37422:SF13">
    <property type="entry name" value="LIPOPOLYSACCHARIDE BIOSYNTHESIS PROTEIN PA4999-RELATED"/>
    <property type="match status" value="1"/>
</dbReference>
<evidence type="ECO:0000259" key="6">
    <source>
        <dbReference type="Pfam" id="PF04932"/>
    </source>
</evidence>
<accession>A0A8J2XNI2</accession>
<evidence type="ECO:0000313" key="8">
    <source>
        <dbReference type="Proteomes" id="UP000619743"/>
    </source>
</evidence>
<evidence type="ECO:0000313" key="7">
    <source>
        <dbReference type="EMBL" id="GGA83877.1"/>
    </source>
</evidence>
<feature type="transmembrane region" description="Helical" evidence="5">
    <location>
        <begin position="382"/>
        <end position="402"/>
    </location>
</feature>
<comment type="subcellular location">
    <subcellularLocation>
        <location evidence="1">Membrane</location>
        <topology evidence="1">Multi-pass membrane protein</topology>
    </subcellularLocation>
</comment>
<protein>
    <submittedName>
        <fullName evidence="7">Membrane protein</fullName>
    </submittedName>
</protein>
<feature type="transmembrane region" description="Helical" evidence="5">
    <location>
        <begin position="91"/>
        <end position="109"/>
    </location>
</feature>
<dbReference type="EMBL" id="BMDX01000015">
    <property type="protein sequence ID" value="GGA83877.1"/>
    <property type="molecule type" value="Genomic_DNA"/>
</dbReference>
<feature type="transmembrane region" description="Helical" evidence="5">
    <location>
        <begin position="408"/>
        <end position="424"/>
    </location>
</feature>
<gene>
    <name evidence="7" type="ORF">GCM10011369_27370</name>
</gene>
<dbReference type="Pfam" id="PF04932">
    <property type="entry name" value="Wzy_C"/>
    <property type="match status" value="1"/>
</dbReference>
<feature type="transmembrane region" description="Helical" evidence="5">
    <location>
        <begin position="6"/>
        <end position="23"/>
    </location>
</feature>
<dbReference type="AlphaFoldDB" id="A0A8J2XNI2"/>
<evidence type="ECO:0000256" key="5">
    <source>
        <dbReference type="SAM" id="Phobius"/>
    </source>
</evidence>
<sequence length="433" mass="47406">MVLIAVAWYALPTPLVAVTLALLPIVIWPMLNWPFGMVLGFVLLSFFRLHELYPPLMALRLPQLFALAALVSMAWQLLVIRKMQIYWNRDFNWLIGFFVFCAIGVLLASNRSVAMAYFNGVFSKIALMTIIIAWLLRAPSDFKQAAMAFIIAGSLVAMVALSNAAAGIEVVEGNRVTIGRSFGSTLGDPNDLALVLLFPLGFTLGWLLHAQGWSRLMTLVALVLLVMAILATQSRGGLLGVMTVVGVFAWRRVQNKTMLLLVAGVALMVLFALAGIDQRSSGGAAEQGIDESAMGRIYAWQAAFSMALHSPVSGVGLDNFYANYYFYSSHWDGKNHAVHSTWFGILAETGFVGLALFIAVLWRMVTRIISVANIRAQHPATLMVAESVLAGLLGTVVSGTFLTQGFTWPFYIFFALILALRQSINQQNSDFAK</sequence>
<dbReference type="InterPro" id="IPR051533">
    <property type="entry name" value="WaaL-like"/>
</dbReference>
<organism evidence="7 8">
    <name type="scientific">Neiella marina</name>
    <dbReference type="NCBI Taxonomy" id="508461"/>
    <lineage>
        <taxon>Bacteria</taxon>
        <taxon>Pseudomonadati</taxon>
        <taxon>Pseudomonadota</taxon>
        <taxon>Gammaproteobacteria</taxon>
        <taxon>Alteromonadales</taxon>
        <taxon>Echinimonadaceae</taxon>
        <taxon>Neiella</taxon>
    </lineage>
</organism>
<feature type="transmembrane region" description="Helical" evidence="5">
    <location>
        <begin position="148"/>
        <end position="171"/>
    </location>
</feature>
<feature type="transmembrane region" description="Helical" evidence="5">
    <location>
        <begin position="61"/>
        <end position="79"/>
    </location>
</feature>
<feature type="transmembrane region" description="Helical" evidence="5">
    <location>
        <begin position="191"/>
        <end position="209"/>
    </location>
</feature>
<feature type="transmembrane region" description="Helical" evidence="5">
    <location>
        <begin position="342"/>
        <end position="362"/>
    </location>
</feature>
<feature type="domain" description="O-antigen ligase-related" evidence="6">
    <location>
        <begin position="221"/>
        <end position="358"/>
    </location>
</feature>
<evidence type="ECO:0000256" key="3">
    <source>
        <dbReference type="ARBA" id="ARBA00022989"/>
    </source>
</evidence>
<evidence type="ECO:0000256" key="4">
    <source>
        <dbReference type="ARBA" id="ARBA00023136"/>
    </source>
</evidence>
<dbReference type="PANTHER" id="PTHR37422">
    <property type="entry name" value="TEICHURONIC ACID BIOSYNTHESIS PROTEIN TUAE"/>
    <property type="match status" value="1"/>
</dbReference>
<feature type="transmembrane region" description="Helical" evidence="5">
    <location>
        <begin position="30"/>
        <end position="49"/>
    </location>
</feature>
<dbReference type="GO" id="GO:0016020">
    <property type="term" value="C:membrane"/>
    <property type="evidence" value="ECO:0007669"/>
    <property type="project" value="UniProtKB-SubCell"/>
</dbReference>
<reference evidence="8" key="1">
    <citation type="journal article" date="2019" name="Int. J. Syst. Evol. Microbiol.">
        <title>The Global Catalogue of Microorganisms (GCM) 10K type strain sequencing project: providing services to taxonomists for standard genome sequencing and annotation.</title>
        <authorList>
            <consortium name="The Broad Institute Genomics Platform"/>
            <consortium name="The Broad Institute Genome Sequencing Center for Infectious Disease"/>
            <person name="Wu L."/>
            <person name="Ma J."/>
        </authorList>
    </citation>
    <scope>NUCLEOTIDE SEQUENCE [LARGE SCALE GENOMIC DNA]</scope>
    <source>
        <strain evidence="8">CGMCC 1.10130</strain>
    </source>
</reference>
<name>A0A8J2XNI2_9GAMM</name>
<dbReference type="Proteomes" id="UP000619743">
    <property type="component" value="Unassembled WGS sequence"/>
</dbReference>
<keyword evidence="2 5" id="KW-0812">Transmembrane</keyword>
<dbReference type="InterPro" id="IPR007016">
    <property type="entry name" value="O-antigen_ligase-rel_domated"/>
</dbReference>
<evidence type="ECO:0000256" key="2">
    <source>
        <dbReference type="ARBA" id="ARBA00022692"/>
    </source>
</evidence>
<feature type="transmembrane region" description="Helical" evidence="5">
    <location>
        <begin position="216"/>
        <end position="238"/>
    </location>
</feature>
<comment type="caution">
    <text evidence="7">The sequence shown here is derived from an EMBL/GenBank/DDBJ whole genome shotgun (WGS) entry which is preliminary data.</text>
</comment>
<proteinExistence type="predicted"/>
<feature type="transmembrane region" description="Helical" evidence="5">
    <location>
        <begin position="115"/>
        <end position="136"/>
    </location>
</feature>
<keyword evidence="3 5" id="KW-1133">Transmembrane helix</keyword>
<keyword evidence="8" id="KW-1185">Reference proteome</keyword>
<feature type="transmembrane region" description="Helical" evidence="5">
    <location>
        <begin position="258"/>
        <end position="276"/>
    </location>
</feature>
<evidence type="ECO:0000256" key="1">
    <source>
        <dbReference type="ARBA" id="ARBA00004141"/>
    </source>
</evidence>